<protein>
    <submittedName>
        <fullName evidence="13">Porin</fullName>
    </submittedName>
</protein>
<dbReference type="Gene3D" id="2.40.160.10">
    <property type="entry name" value="Porin"/>
    <property type="match status" value="1"/>
</dbReference>
<evidence type="ECO:0000256" key="7">
    <source>
        <dbReference type="ARBA" id="ARBA00023065"/>
    </source>
</evidence>
<comment type="caution">
    <text evidence="13">The sequence shown here is derived from an EMBL/GenBank/DDBJ whole genome shotgun (WGS) entry which is preliminary data.</text>
</comment>
<proteinExistence type="predicted"/>
<evidence type="ECO:0000256" key="5">
    <source>
        <dbReference type="ARBA" id="ARBA00022692"/>
    </source>
</evidence>
<keyword evidence="14" id="KW-1185">Reference proteome</keyword>
<evidence type="ECO:0000256" key="2">
    <source>
        <dbReference type="ARBA" id="ARBA00011233"/>
    </source>
</evidence>
<dbReference type="SUPFAM" id="SSF56935">
    <property type="entry name" value="Porins"/>
    <property type="match status" value="1"/>
</dbReference>
<keyword evidence="5" id="KW-0812">Transmembrane</keyword>
<dbReference type="GO" id="GO:0034220">
    <property type="term" value="P:monoatomic ion transmembrane transport"/>
    <property type="evidence" value="ECO:0007669"/>
    <property type="project" value="InterPro"/>
</dbReference>
<dbReference type="PRINTS" id="PR00182">
    <property type="entry name" value="ECOLNEIPORIN"/>
</dbReference>
<dbReference type="InterPro" id="IPR050298">
    <property type="entry name" value="Gram-neg_bact_OMP"/>
</dbReference>
<keyword evidence="6 11" id="KW-0732">Signal</keyword>
<dbReference type="GO" id="GO:0046930">
    <property type="term" value="C:pore complex"/>
    <property type="evidence" value="ECO:0007669"/>
    <property type="project" value="UniProtKB-KW"/>
</dbReference>
<dbReference type="InterPro" id="IPR002299">
    <property type="entry name" value="Porin_Neis"/>
</dbReference>
<dbReference type="AlphaFoldDB" id="A0A3M6QYF5"/>
<keyword evidence="3" id="KW-0813">Transport</keyword>
<dbReference type="RefSeq" id="WP_122225760.1">
    <property type="nucleotide sequence ID" value="NZ_RDQO01000001.1"/>
</dbReference>
<comment type="subunit">
    <text evidence="2">Homotrimer.</text>
</comment>
<dbReference type="Pfam" id="PF13609">
    <property type="entry name" value="Porin_4"/>
    <property type="match status" value="1"/>
</dbReference>
<keyword evidence="7" id="KW-0406">Ion transport</keyword>
<feature type="signal peptide" evidence="11">
    <location>
        <begin position="1"/>
        <end position="20"/>
    </location>
</feature>
<dbReference type="GO" id="GO:0015288">
    <property type="term" value="F:porin activity"/>
    <property type="evidence" value="ECO:0007669"/>
    <property type="project" value="UniProtKB-KW"/>
</dbReference>
<evidence type="ECO:0000256" key="3">
    <source>
        <dbReference type="ARBA" id="ARBA00022448"/>
    </source>
</evidence>
<dbReference type="PANTHER" id="PTHR34501">
    <property type="entry name" value="PROTEIN YDDL-RELATED"/>
    <property type="match status" value="1"/>
</dbReference>
<dbReference type="InterPro" id="IPR023614">
    <property type="entry name" value="Porin_dom_sf"/>
</dbReference>
<dbReference type="OrthoDB" id="6975458at2"/>
<evidence type="ECO:0000256" key="4">
    <source>
        <dbReference type="ARBA" id="ARBA00022452"/>
    </source>
</evidence>
<name>A0A3M6QYF5_9BURK</name>
<dbReference type="PRINTS" id="PR00184">
    <property type="entry name" value="NEISSPPORIN"/>
</dbReference>
<organism evidence="13 14">
    <name type="scientific">Corticibacter populi</name>
    <dbReference type="NCBI Taxonomy" id="1550736"/>
    <lineage>
        <taxon>Bacteria</taxon>
        <taxon>Pseudomonadati</taxon>
        <taxon>Pseudomonadota</taxon>
        <taxon>Betaproteobacteria</taxon>
        <taxon>Burkholderiales</taxon>
        <taxon>Comamonadaceae</taxon>
        <taxon>Corticibacter</taxon>
    </lineage>
</organism>
<keyword evidence="8" id="KW-0626">Porin</keyword>
<evidence type="ECO:0000256" key="6">
    <source>
        <dbReference type="ARBA" id="ARBA00022729"/>
    </source>
</evidence>
<sequence length="317" mass="33923">MNKKLAFALIPLLAAGAAQAQSSVTLYGRINTTLERQKVESFDSSTGLVSNASFIGFKGSEDLGNGLKAGFVLEQEVDATDGSNSNGFGRQSELYLSGNFGTLRLGNYNSAAYTATADYISLHNHDTGTSADALYAYIVPNTAKIGYVTPDLAGFTLELGFNPKDNQGTSKNAYDLAASYKLGNFDLGGGYAKWDDAEAYTLRALYNNGALALGGYVQYDDNGFGAGLGDRWGARLVAAYYFGASELHANVGWADDYDNLNDSAATQFTLGYNYNLSKRTKLYGFYTRVDNDSNAGYGTGVTGKDFSSFALGVRHLF</sequence>
<keyword evidence="4" id="KW-1134">Transmembrane beta strand</keyword>
<gene>
    <name evidence="13" type="ORF">D8I35_00355</name>
</gene>
<dbReference type="PANTHER" id="PTHR34501:SF9">
    <property type="entry name" value="MAJOR OUTER MEMBRANE PROTEIN P.IA"/>
    <property type="match status" value="1"/>
</dbReference>
<feature type="domain" description="Porin" evidence="12">
    <location>
        <begin position="9"/>
        <end position="293"/>
    </location>
</feature>
<dbReference type="CDD" id="cd00342">
    <property type="entry name" value="gram_neg_porins"/>
    <property type="match status" value="1"/>
</dbReference>
<evidence type="ECO:0000256" key="8">
    <source>
        <dbReference type="ARBA" id="ARBA00023114"/>
    </source>
</evidence>
<keyword evidence="10" id="KW-0998">Cell outer membrane</keyword>
<evidence type="ECO:0000313" key="13">
    <source>
        <dbReference type="EMBL" id="RMX07639.1"/>
    </source>
</evidence>
<reference evidence="13 14" key="1">
    <citation type="submission" date="2018-10" db="EMBL/GenBank/DDBJ databases">
        <title>Draft genome of Cortibacter populi DSM10536.</title>
        <authorList>
            <person name="Bernier A.-M."/>
            <person name="Bernard K."/>
        </authorList>
    </citation>
    <scope>NUCLEOTIDE SEQUENCE [LARGE SCALE GENOMIC DNA]</scope>
    <source>
        <strain evidence="13 14">DSM 105136</strain>
    </source>
</reference>
<evidence type="ECO:0000256" key="9">
    <source>
        <dbReference type="ARBA" id="ARBA00023136"/>
    </source>
</evidence>
<dbReference type="Proteomes" id="UP000278006">
    <property type="component" value="Unassembled WGS sequence"/>
</dbReference>
<dbReference type="InterPro" id="IPR033900">
    <property type="entry name" value="Gram_neg_porin_domain"/>
</dbReference>
<evidence type="ECO:0000256" key="1">
    <source>
        <dbReference type="ARBA" id="ARBA00004571"/>
    </source>
</evidence>
<keyword evidence="9" id="KW-0472">Membrane</keyword>
<evidence type="ECO:0000256" key="11">
    <source>
        <dbReference type="SAM" id="SignalP"/>
    </source>
</evidence>
<evidence type="ECO:0000256" key="10">
    <source>
        <dbReference type="ARBA" id="ARBA00023237"/>
    </source>
</evidence>
<evidence type="ECO:0000313" key="14">
    <source>
        <dbReference type="Proteomes" id="UP000278006"/>
    </source>
</evidence>
<dbReference type="GO" id="GO:0009279">
    <property type="term" value="C:cell outer membrane"/>
    <property type="evidence" value="ECO:0007669"/>
    <property type="project" value="UniProtKB-SubCell"/>
</dbReference>
<comment type="subcellular location">
    <subcellularLocation>
        <location evidence="1">Cell outer membrane</location>
        <topology evidence="1">Multi-pass membrane protein</topology>
    </subcellularLocation>
</comment>
<dbReference type="EMBL" id="RDQO01000001">
    <property type="protein sequence ID" value="RMX07639.1"/>
    <property type="molecule type" value="Genomic_DNA"/>
</dbReference>
<accession>A0A3M6QYF5</accession>
<evidence type="ECO:0000259" key="12">
    <source>
        <dbReference type="Pfam" id="PF13609"/>
    </source>
</evidence>
<dbReference type="InterPro" id="IPR001702">
    <property type="entry name" value="Porin_Gram-ve"/>
</dbReference>
<feature type="chain" id="PRO_5018159340" evidence="11">
    <location>
        <begin position="21"/>
        <end position="317"/>
    </location>
</feature>